<feature type="transmembrane region" description="Helical" evidence="1">
    <location>
        <begin position="31"/>
        <end position="48"/>
    </location>
</feature>
<dbReference type="EMBL" id="ADLN01000075">
    <property type="protein sequence ID" value="EHI59181.1"/>
    <property type="molecule type" value="Genomic_DNA"/>
</dbReference>
<proteinExistence type="predicted"/>
<gene>
    <name evidence="2" type="ORF">HMPREF9473_02888</name>
</gene>
<name>G5IHB0_9FIRM</name>
<dbReference type="Proteomes" id="UP000005384">
    <property type="component" value="Unassembled WGS sequence"/>
</dbReference>
<evidence type="ECO:0000313" key="2">
    <source>
        <dbReference type="EMBL" id="EHI59181.1"/>
    </source>
</evidence>
<dbReference type="PATRIC" id="fig|742737.3.peg.2888"/>
<organism evidence="2 3">
    <name type="scientific">Hungatella hathewayi WAL-18680</name>
    <dbReference type="NCBI Taxonomy" id="742737"/>
    <lineage>
        <taxon>Bacteria</taxon>
        <taxon>Bacillati</taxon>
        <taxon>Bacillota</taxon>
        <taxon>Clostridia</taxon>
        <taxon>Lachnospirales</taxon>
        <taxon>Lachnospiraceae</taxon>
        <taxon>Hungatella</taxon>
    </lineage>
</organism>
<protein>
    <submittedName>
        <fullName evidence="2">Uncharacterized protein</fullName>
    </submittedName>
</protein>
<keyword evidence="1" id="KW-1133">Transmembrane helix</keyword>
<dbReference type="AlphaFoldDB" id="G5IHB0"/>
<comment type="caution">
    <text evidence="2">The sequence shown here is derived from an EMBL/GenBank/DDBJ whole genome shotgun (WGS) entry which is preliminary data.</text>
</comment>
<evidence type="ECO:0000256" key="1">
    <source>
        <dbReference type="SAM" id="Phobius"/>
    </source>
</evidence>
<keyword evidence="1" id="KW-0472">Membrane</keyword>
<keyword evidence="3" id="KW-1185">Reference proteome</keyword>
<sequence length="57" mass="6359">MKHFGRLLLLVIAMVVGGGLGYMLLPDFEPLKMGVFGIACLMLGEVFYQIDKRISKK</sequence>
<evidence type="ECO:0000313" key="3">
    <source>
        <dbReference type="Proteomes" id="UP000005384"/>
    </source>
</evidence>
<feature type="transmembrane region" description="Helical" evidence="1">
    <location>
        <begin position="7"/>
        <end position="25"/>
    </location>
</feature>
<accession>G5IHB0</accession>
<dbReference type="HOGENOM" id="CLU_2990565_0_0_9"/>
<dbReference type="RefSeq" id="WP_006780866.1">
    <property type="nucleotide sequence ID" value="NZ_CP040506.1"/>
</dbReference>
<reference evidence="2 3" key="1">
    <citation type="submission" date="2011-08" db="EMBL/GenBank/DDBJ databases">
        <title>The Genome Sequence of Clostridium hathewayi WAL-18680.</title>
        <authorList>
            <consortium name="The Broad Institute Genome Sequencing Platform"/>
            <person name="Earl A."/>
            <person name="Ward D."/>
            <person name="Feldgarden M."/>
            <person name="Gevers D."/>
            <person name="Finegold S.M."/>
            <person name="Summanen P.H."/>
            <person name="Molitoris D.R."/>
            <person name="Song M."/>
            <person name="Daigneault M."/>
            <person name="Allen-Vercoe E."/>
            <person name="Young S.K."/>
            <person name="Zeng Q."/>
            <person name="Gargeya S."/>
            <person name="Fitzgerald M."/>
            <person name="Haas B."/>
            <person name="Abouelleil A."/>
            <person name="Alvarado L."/>
            <person name="Arachchi H.M."/>
            <person name="Berlin A."/>
            <person name="Brown A."/>
            <person name="Chapman S.B."/>
            <person name="Chen Z."/>
            <person name="Dunbar C."/>
            <person name="Freedman E."/>
            <person name="Gearin G."/>
            <person name="Gellesch M."/>
            <person name="Goldberg J."/>
            <person name="Griggs A."/>
            <person name="Gujja S."/>
            <person name="Heiman D."/>
            <person name="Howarth C."/>
            <person name="Larson L."/>
            <person name="Lui A."/>
            <person name="MacDonald P.J.P."/>
            <person name="Montmayeur A."/>
            <person name="Murphy C."/>
            <person name="Neiman D."/>
            <person name="Pearson M."/>
            <person name="Priest M."/>
            <person name="Roberts A."/>
            <person name="Saif S."/>
            <person name="Shea T."/>
            <person name="Shenoy N."/>
            <person name="Sisk P."/>
            <person name="Stolte C."/>
            <person name="Sykes S."/>
            <person name="Wortman J."/>
            <person name="Nusbaum C."/>
            <person name="Birren B."/>
        </authorList>
    </citation>
    <scope>NUCLEOTIDE SEQUENCE [LARGE SCALE GENOMIC DNA]</scope>
    <source>
        <strain evidence="2 3">WAL-18680</strain>
    </source>
</reference>
<keyword evidence="1" id="KW-0812">Transmembrane</keyword>